<dbReference type="GO" id="GO:0034361">
    <property type="term" value="C:very-low-density lipoprotein particle"/>
    <property type="evidence" value="ECO:0007669"/>
    <property type="project" value="TreeGrafter"/>
</dbReference>
<dbReference type="GO" id="GO:0008203">
    <property type="term" value="P:cholesterol metabolic process"/>
    <property type="evidence" value="ECO:0007669"/>
    <property type="project" value="UniProtKB-KW"/>
</dbReference>
<dbReference type="EMBL" id="JAACNH010000008">
    <property type="protein sequence ID" value="KAG8434528.1"/>
    <property type="molecule type" value="Genomic_DNA"/>
</dbReference>
<dbReference type="InterPro" id="IPR000074">
    <property type="entry name" value="ApoA_E"/>
</dbReference>
<keyword evidence="3" id="KW-0813">Transport</keyword>
<keyword evidence="13" id="KW-0175">Coiled coil</keyword>
<name>A0A8T2IU27_9PIPI</name>
<dbReference type="FunFam" id="1.20.5.20:FF:000001">
    <property type="entry name" value="apolipoprotein A-I"/>
    <property type="match status" value="1"/>
</dbReference>
<dbReference type="GO" id="GO:0034362">
    <property type="term" value="C:low-density lipoprotein particle"/>
    <property type="evidence" value="ECO:0007669"/>
    <property type="project" value="TreeGrafter"/>
</dbReference>
<evidence type="ECO:0000256" key="7">
    <source>
        <dbReference type="ARBA" id="ARBA00022737"/>
    </source>
</evidence>
<dbReference type="GO" id="GO:0033700">
    <property type="term" value="P:phospholipid efflux"/>
    <property type="evidence" value="ECO:0007669"/>
    <property type="project" value="TreeGrafter"/>
</dbReference>
<feature type="signal peptide" evidence="14">
    <location>
        <begin position="1"/>
        <end position="18"/>
    </location>
</feature>
<keyword evidence="9" id="KW-0445">Lipid transport</keyword>
<evidence type="ECO:0000256" key="8">
    <source>
        <dbReference type="ARBA" id="ARBA00022850"/>
    </source>
</evidence>
<sequence>MKGLVLTLAVVFLSGTQGVHFPWQQDEPQTPVEQAREVIMNYMSKVHEIGKEAVSQLETSEIGKQLDLKIAEKFDVVGTNAMNLKKQLHPYIDNIREQVAKELEKDIPIVKEKIRPILESFQKRWAEEAKQYQKRLLPLATAVQKQTKENMQAIYEKISPVAEEMKDKLRVEVDVLRSTLLPYSDDIRQKVVEKLEELKANANPKAEEYKAQLSQQIENLKQRFSPLAQSIREQLIPHAEQAKSRLTAMWEVVKARLGQSA</sequence>
<dbReference type="Pfam" id="PF01442">
    <property type="entry name" value="Apolipoprotein"/>
    <property type="match status" value="1"/>
</dbReference>
<accession>A0A8T2IU27</accession>
<organism evidence="15 16">
    <name type="scientific">Hymenochirus boettgeri</name>
    <name type="common">Congo dwarf clawed frog</name>
    <dbReference type="NCBI Taxonomy" id="247094"/>
    <lineage>
        <taxon>Eukaryota</taxon>
        <taxon>Metazoa</taxon>
        <taxon>Chordata</taxon>
        <taxon>Craniata</taxon>
        <taxon>Vertebrata</taxon>
        <taxon>Euteleostomi</taxon>
        <taxon>Amphibia</taxon>
        <taxon>Batrachia</taxon>
        <taxon>Anura</taxon>
        <taxon>Pipoidea</taxon>
        <taxon>Pipidae</taxon>
        <taxon>Pipinae</taxon>
        <taxon>Hymenochirus</taxon>
    </lineage>
</organism>
<feature type="chain" id="PRO_5035716392" description="Apolipoprotein A-I" evidence="14">
    <location>
        <begin position="19"/>
        <end position="261"/>
    </location>
</feature>
<dbReference type="AlphaFoldDB" id="A0A8T2IU27"/>
<evidence type="ECO:0000256" key="10">
    <source>
        <dbReference type="ARBA" id="ARBA00023098"/>
    </source>
</evidence>
<keyword evidence="6 14" id="KW-0732">Signal</keyword>
<dbReference type="GO" id="GO:0055090">
    <property type="term" value="P:acylglycerol homeostasis"/>
    <property type="evidence" value="ECO:0007669"/>
    <property type="project" value="TreeGrafter"/>
</dbReference>
<evidence type="ECO:0000256" key="1">
    <source>
        <dbReference type="ARBA" id="ARBA00004613"/>
    </source>
</evidence>
<evidence type="ECO:0000256" key="2">
    <source>
        <dbReference type="ARBA" id="ARBA00008788"/>
    </source>
</evidence>
<dbReference type="GO" id="GO:0005543">
    <property type="term" value="F:phospholipid binding"/>
    <property type="evidence" value="ECO:0007669"/>
    <property type="project" value="TreeGrafter"/>
</dbReference>
<comment type="similarity">
    <text evidence="2">Belongs to the apolipoprotein A1/A4/E family.</text>
</comment>
<keyword evidence="11" id="KW-1207">Sterol metabolism</keyword>
<evidence type="ECO:0000313" key="15">
    <source>
        <dbReference type="EMBL" id="KAG8434528.1"/>
    </source>
</evidence>
<evidence type="ECO:0000256" key="13">
    <source>
        <dbReference type="SAM" id="Coils"/>
    </source>
</evidence>
<keyword evidence="16" id="KW-1185">Reference proteome</keyword>
<comment type="caution">
    <text evidence="15">The sequence shown here is derived from an EMBL/GenBank/DDBJ whole genome shotgun (WGS) entry which is preliminary data.</text>
</comment>
<evidence type="ECO:0000256" key="9">
    <source>
        <dbReference type="ARBA" id="ARBA00023055"/>
    </source>
</evidence>
<dbReference type="SUPFAM" id="SSF58113">
    <property type="entry name" value="Apolipoprotein A-I"/>
    <property type="match status" value="1"/>
</dbReference>
<gene>
    <name evidence="15" type="ORF">GDO86_012778</name>
</gene>
<dbReference type="Gene3D" id="1.20.120.20">
    <property type="entry name" value="Apolipoprotein"/>
    <property type="match status" value="2"/>
</dbReference>
<protein>
    <recommendedName>
        <fullName evidence="17">Apolipoprotein A-I</fullName>
    </recommendedName>
</protein>
<evidence type="ECO:0000256" key="3">
    <source>
        <dbReference type="ARBA" id="ARBA00022448"/>
    </source>
</evidence>
<dbReference type="GO" id="GO:0060228">
    <property type="term" value="F:phosphatidylcholine-sterol O-acyltransferase activator activity"/>
    <property type="evidence" value="ECO:0007669"/>
    <property type="project" value="TreeGrafter"/>
</dbReference>
<dbReference type="GO" id="GO:0042627">
    <property type="term" value="C:chylomicron"/>
    <property type="evidence" value="ECO:0007669"/>
    <property type="project" value="TreeGrafter"/>
</dbReference>
<evidence type="ECO:0000313" key="16">
    <source>
        <dbReference type="Proteomes" id="UP000812440"/>
    </source>
</evidence>
<dbReference type="GO" id="GO:0033344">
    <property type="term" value="P:cholesterol efflux"/>
    <property type="evidence" value="ECO:0007669"/>
    <property type="project" value="TreeGrafter"/>
</dbReference>
<evidence type="ECO:0000256" key="11">
    <source>
        <dbReference type="ARBA" id="ARBA00023166"/>
    </source>
</evidence>
<dbReference type="GO" id="GO:0120020">
    <property type="term" value="F:cholesterol transfer activity"/>
    <property type="evidence" value="ECO:0007669"/>
    <property type="project" value="TreeGrafter"/>
</dbReference>
<evidence type="ECO:0000256" key="12">
    <source>
        <dbReference type="ARBA" id="ARBA00023221"/>
    </source>
</evidence>
<evidence type="ECO:0000256" key="4">
    <source>
        <dbReference type="ARBA" id="ARBA00022525"/>
    </source>
</evidence>
<keyword evidence="10" id="KW-0443">Lipid metabolism</keyword>
<dbReference type="Proteomes" id="UP000812440">
    <property type="component" value="Chromosome 7"/>
</dbReference>
<evidence type="ECO:0000256" key="6">
    <source>
        <dbReference type="ARBA" id="ARBA00022729"/>
    </source>
</evidence>
<dbReference type="GO" id="GO:0034364">
    <property type="term" value="C:high-density lipoprotein particle"/>
    <property type="evidence" value="ECO:0007669"/>
    <property type="project" value="UniProtKB-KW"/>
</dbReference>
<dbReference type="GO" id="GO:0042157">
    <property type="term" value="P:lipoprotein metabolic process"/>
    <property type="evidence" value="ECO:0007669"/>
    <property type="project" value="InterPro"/>
</dbReference>
<feature type="coiled-coil region" evidence="13">
    <location>
        <begin position="192"/>
        <end position="223"/>
    </location>
</feature>
<reference evidence="15" key="1">
    <citation type="thesis" date="2020" institute="ProQuest LLC" country="789 East Eisenhower Parkway, Ann Arbor, MI, USA">
        <title>Comparative Genomics and Chromosome Evolution.</title>
        <authorList>
            <person name="Mudd A.B."/>
        </authorList>
    </citation>
    <scope>NUCLEOTIDE SEQUENCE</scope>
    <source>
        <strain evidence="15">Female2</strain>
        <tissue evidence="15">Blood</tissue>
    </source>
</reference>
<keyword evidence="7" id="KW-0677">Repeat</keyword>
<keyword evidence="4" id="KW-0964">Secreted</keyword>
<dbReference type="PANTHER" id="PTHR18976">
    <property type="entry name" value="APOLIPOPROTEIN"/>
    <property type="match status" value="1"/>
</dbReference>
<dbReference type="GO" id="GO:1903561">
    <property type="term" value="C:extracellular vesicle"/>
    <property type="evidence" value="ECO:0007669"/>
    <property type="project" value="TreeGrafter"/>
</dbReference>
<dbReference type="InterPro" id="IPR050163">
    <property type="entry name" value="Apolipoprotein_A1/A4/E"/>
</dbReference>
<evidence type="ECO:0000256" key="14">
    <source>
        <dbReference type="SAM" id="SignalP"/>
    </source>
</evidence>
<keyword evidence="5" id="KW-0153">Cholesterol metabolism</keyword>
<keyword evidence="12" id="KW-0753">Steroid metabolism</keyword>
<comment type="subcellular location">
    <subcellularLocation>
        <location evidence="1">Secreted</location>
    </subcellularLocation>
</comment>
<dbReference type="PANTHER" id="PTHR18976:SF11">
    <property type="entry name" value="APOLIPOPROTEIN A-I"/>
    <property type="match status" value="1"/>
</dbReference>
<dbReference type="OrthoDB" id="8727817at2759"/>
<keyword evidence="8" id="KW-0345">HDL</keyword>
<evidence type="ECO:0008006" key="17">
    <source>
        <dbReference type="Google" id="ProtNLM"/>
    </source>
</evidence>
<proteinExistence type="inferred from homology"/>
<evidence type="ECO:0000256" key="5">
    <source>
        <dbReference type="ARBA" id="ARBA00022548"/>
    </source>
</evidence>
<dbReference type="Gene3D" id="1.20.5.20">
    <property type="match status" value="1"/>
</dbReference>